<dbReference type="RefSeq" id="WP_089702726.1">
    <property type="nucleotide sequence ID" value="NZ_FNII01000003.1"/>
</dbReference>
<dbReference type="OrthoDB" id="6161818at2"/>
<protein>
    <submittedName>
        <fullName evidence="1">Uncharacterized protein</fullName>
    </submittedName>
</protein>
<dbReference type="EMBL" id="FNII01000003">
    <property type="protein sequence ID" value="SDN17956.1"/>
    <property type="molecule type" value="Genomic_DNA"/>
</dbReference>
<proteinExistence type="predicted"/>
<dbReference type="AlphaFoldDB" id="A0A1G9ZBK6"/>
<accession>A0A1G9ZBK6</accession>
<sequence>MEKLKELTLLPQEQLDLAYSHEALELGRYRWLALRFLPIDPPVSRLMSAIALECVHRLCSLEDAAKRIELGACVSEHPSREPHPFFSKYKQHFFVVDEPMGRQLLDLAAEAAKETYTFFGWLLETNATPELHQPFFSILTQKQNEYRVLQECRQQWKTGFSEACLAI</sequence>
<organism evidence="1 2">
    <name type="scientific">Vreelandella arcis</name>
    <dbReference type="NCBI Taxonomy" id="416873"/>
    <lineage>
        <taxon>Bacteria</taxon>
        <taxon>Pseudomonadati</taxon>
        <taxon>Pseudomonadota</taxon>
        <taxon>Gammaproteobacteria</taxon>
        <taxon>Oceanospirillales</taxon>
        <taxon>Halomonadaceae</taxon>
        <taxon>Vreelandella</taxon>
    </lineage>
</organism>
<reference evidence="2" key="1">
    <citation type="submission" date="2016-10" db="EMBL/GenBank/DDBJ databases">
        <authorList>
            <person name="Varghese N."/>
            <person name="Submissions S."/>
        </authorList>
    </citation>
    <scope>NUCLEOTIDE SEQUENCE [LARGE SCALE GENOMIC DNA]</scope>
    <source>
        <strain evidence="2">CGMCC 1.6494</strain>
    </source>
</reference>
<keyword evidence="2" id="KW-1185">Reference proteome</keyword>
<dbReference type="Proteomes" id="UP000199677">
    <property type="component" value="Unassembled WGS sequence"/>
</dbReference>
<evidence type="ECO:0000313" key="1">
    <source>
        <dbReference type="EMBL" id="SDN17956.1"/>
    </source>
</evidence>
<evidence type="ECO:0000313" key="2">
    <source>
        <dbReference type="Proteomes" id="UP000199677"/>
    </source>
</evidence>
<name>A0A1G9ZBK6_9GAMM</name>
<gene>
    <name evidence="1" type="ORF">SAMN04487951_10326</name>
</gene>